<feature type="region of interest" description="Disordered" evidence="1">
    <location>
        <begin position="127"/>
        <end position="165"/>
    </location>
</feature>
<feature type="region of interest" description="Disordered" evidence="1">
    <location>
        <begin position="610"/>
        <end position="630"/>
    </location>
</feature>
<dbReference type="InterPro" id="IPR029063">
    <property type="entry name" value="SAM-dependent_MTases_sf"/>
</dbReference>
<sequence>MLPPMATPTASHPFASMRTKPSSRPSSSKGRSIRRATSQLLPNIIPFPASSSPSHHPLEPPQYSPTEPRTFSSMVEKLVKSPPAVDRSDPFGSIARSPPAYHVKHASISSATGRKLSRKSTLSINSTPLDVVPSSPPGTRRVPINTSYLVKTPPPSAIPDATPRATHFADRPWTNEKERDAPHHTHTFTYRRGMKLHGYPKAEAPYMLAYNSVILRNELATFNLYTRLLPPNSPSFTWTHKKPPPRVLDLGCGHGSWVSLAARSWKGSRIIGLDLVDTRTDAWDLSRSVAESVGFTQHNFLTQPLPFPPHSFDFIRLADLTLAIPYDAWPALLEEVNRILAPGGQLEIIDDQLLFPYSAPHPASFDGRRSGTAPPTPASELDFLDLTSPTSEERAEEDERFDAFPLPALADDPASDWEKQAKASRDLEAVFENMLLRQYHVHPQPHEFLDGVLADAFQGRTRRVANMHLALPGTGQATGASDSGYGSGRSSLERECTEAGPRRRSAESAGSGSSMKRRSASMYMEPLTEPSEGEEEEADVDEGIGADEAGYGTPRKASHKRCSGSSVSSLPPGISAKAAGLLGLNDAGAGVLSPKAAGLLGLADTASADASSLPSRASTAGSLASSTSTRQSIAIPSKAAGLLGLSSPPPSASSASFPSPPKEPEGLVLWPGTFLPMSPGELDDAVGKNVHTLLGCKAAVVEYVAGFGDEVEEWVWEYERFRRRRFGLSPDRAFSDDEEEGEEKDKDRDEGKTGSSKRDRKSTLDRGHSRARSIDHRTEKLGDLTFVRAIRVWEAHKPAPVRVRTSARPKTSHN</sequence>
<feature type="compositionally biased region" description="Acidic residues" evidence="1">
    <location>
        <begin position="531"/>
        <end position="545"/>
    </location>
</feature>
<dbReference type="PANTHER" id="PTHR43591">
    <property type="entry name" value="METHYLTRANSFERASE"/>
    <property type="match status" value="1"/>
</dbReference>
<feature type="compositionally biased region" description="Basic and acidic residues" evidence="1">
    <location>
        <begin position="743"/>
        <end position="752"/>
    </location>
</feature>
<protein>
    <submittedName>
        <fullName evidence="2">Uncharacterized protein</fullName>
    </submittedName>
</protein>
<proteinExistence type="predicted"/>
<reference evidence="2 3" key="1">
    <citation type="journal article" date="2019" name="Nat. Ecol. Evol.">
        <title>Megaphylogeny resolves global patterns of mushroom evolution.</title>
        <authorList>
            <person name="Varga T."/>
            <person name="Krizsan K."/>
            <person name="Foldi C."/>
            <person name="Dima B."/>
            <person name="Sanchez-Garcia M."/>
            <person name="Sanchez-Ramirez S."/>
            <person name="Szollosi G.J."/>
            <person name="Szarkandi J.G."/>
            <person name="Papp V."/>
            <person name="Albert L."/>
            <person name="Andreopoulos W."/>
            <person name="Angelini C."/>
            <person name="Antonin V."/>
            <person name="Barry K.W."/>
            <person name="Bougher N.L."/>
            <person name="Buchanan P."/>
            <person name="Buyck B."/>
            <person name="Bense V."/>
            <person name="Catcheside P."/>
            <person name="Chovatia M."/>
            <person name="Cooper J."/>
            <person name="Damon W."/>
            <person name="Desjardin D."/>
            <person name="Finy P."/>
            <person name="Geml J."/>
            <person name="Haridas S."/>
            <person name="Hughes K."/>
            <person name="Justo A."/>
            <person name="Karasinski D."/>
            <person name="Kautmanova I."/>
            <person name="Kiss B."/>
            <person name="Kocsube S."/>
            <person name="Kotiranta H."/>
            <person name="LaButti K.M."/>
            <person name="Lechner B.E."/>
            <person name="Liimatainen K."/>
            <person name="Lipzen A."/>
            <person name="Lukacs Z."/>
            <person name="Mihaltcheva S."/>
            <person name="Morgado L.N."/>
            <person name="Niskanen T."/>
            <person name="Noordeloos M.E."/>
            <person name="Ohm R.A."/>
            <person name="Ortiz-Santana B."/>
            <person name="Ovrebo C."/>
            <person name="Racz N."/>
            <person name="Riley R."/>
            <person name="Savchenko A."/>
            <person name="Shiryaev A."/>
            <person name="Soop K."/>
            <person name="Spirin V."/>
            <person name="Szebenyi C."/>
            <person name="Tomsovsky M."/>
            <person name="Tulloss R.E."/>
            <person name="Uehling J."/>
            <person name="Grigoriev I.V."/>
            <person name="Vagvolgyi C."/>
            <person name="Papp T."/>
            <person name="Martin F.M."/>
            <person name="Miettinen O."/>
            <person name="Hibbett D.S."/>
            <person name="Nagy L.G."/>
        </authorList>
    </citation>
    <scope>NUCLEOTIDE SEQUENCE [LARGE SCALE GENOMIC DNA]</scope>
    <source>
        <strain evidence="2 3">OMC1185</strain>
    </source>
</reference>
<dbReference type="Gene3D" id="3.40.50.150">
    <property type="entry name" value="Vaccinia Virus protein VP39"/>
    <property type="match status" value="1"/>
</dbReference>
<dbReference type="SUPFAM" id="SSF53335">
    <property type="entry name" value="S-adenosyl-L-methionine-dependent methyltransferases"/>
    <property type="match status" value="1"/>
</dbReference>
<dbReference type="STRING" id="5364.A0A5C3NST0"/>
<dbReference type="EMBL" id="ML213503">
    <property type="protein sequence ID" value="TFK56781.1"/>
    <property type="molecule type" value="Genomic_DNA"/>
</dbReference>
<feature type="compositionally biased region" description="Basic and acidic residues" evidence="1">
    <location>
        <begin position="491"/>
        <end position="506"/>
    </location>
</feature>
<feature type="compositionally biased region" description="Low complexity" evidence="1">
    <location>
        <begin position="16"/>
        <end position="30"/>
    </location>
</feature>
<feature type="compositionally biased region" description="Basic and acidic residues" evidence="1">
    <location>
        <begin position="761"/>
        <end position="776"/>
    </location>
</feature>
<evidence type="ECO:0000313" key="2">
    <source>
        <dbReference type="EMBL" id="TFK56781.1"/>
    </source>
</evidence>
<dbReference type="OrthoDB" id="2013972at2759"/>
<feature type="compositionally biased region" description="Low complexity" evidence="1">
    <location>
        <begin position="610"/>
        <end position="629"/>
    </location>
</feature>
<dbReference type="AlphaFoldDB" id="A0A5C3NST0"/>
<feature type="region of interest" description="Disordered" evidence="1">
    <location>
        <begin position="1"/>
        <end position="71"/>
    </location>
</feature>
<feature type="region of interest" description="Disordered" evidence="1">
    <location>
        <begin position="470"/>
        <end position="570"/>
    </location>
</feature>
<dbReference type="Pfam" id="PF13489">
    <property type="entry name" value="Methyltransf_23"/>
    <property type="match status" value="1"/>
</dbReference>
<evidence type="ECO:0000256" key="1">
    <source>
        <dbReference type="SAM" id="MobiDB-lite"/>
    </source>
</evidence>
<dbReference type="Proteomes" id="UP000305948">
    <property type="component" value="Unassembled WGS sequence"/>
</dbReference>
<gene>
    <name evidence="2" type="ORF">OE88DRAFT_56098</name>
</gene>
<accession>A0A5C3NST0</accession>
<organism evidence="2 3">
    <name type="scientific">Heliocybe sulcata</name>
    <dbReference type="NCBI Taxonomy" id="5364"/>
    <lineage>
        <taxon>Eukaryota</taxon>
        <taxon>Fungi</taxon>
        <taxon>Dikarya</taxon>
        <taxon>Basidiomycota</taxon>
        <taxon>Agaricomycotina</taxon>
        <taxon>Agaricomycetes</taxon>
        <taxon>Gloeophyllales</taxon>
        <taxon>Gloeophyllaceae</taxon>
        <taxon>Heliocybe</taxon>
    </lineage>
</organism>
<feature type="region of interest" description="Disordered" evidence="1">
    <location>
        <begin position="644"/>
        <end position="663"/>
    </location>
</feature>
<feature type="region of interest" description="Disordered" evidence="1">
    <location>
        <begin position="364"/>
        <end position="383"/>
    </location>
</feature>
<keyword evidence="3" id="KW-1185">Reference proteome</keyword>
<feature type="compositionally biased region" description="Low complexity" evidence="1">
    <location>
        <begin position="42"/>
        <end position="55"/>
    </location>
</feature>
<dbReference type="CDD" id="cd02440">
    <property type="entry name" value="AdoMet_MTases"/>
    <property type="match status" value="1"/>
</dbReference>
<name>A0A5C3NST0_9AGAM</name>
<feature type="region of interest" description="Disordered" evidence="1">
    <location>
        <begin position="731"/>
        <end position="776"/>
    </location>
</feature>
<evidence type="ECO:0000313" key="3">
    <source>
        <dbReference type="Proteomes" id="UP000305948"/>
    </source>
</evidence>